<evidence type="ECO:0000313" key="3">
    <source>
        <dbReference type="Proteomes" id="UP000008063"/>
    </source>
</evidence>
<dbReference type="Proteomes" id="UP000008063">
    <property type="component" value="Unassembled WGS sequence"/>
</dbReference>
<proteinExistence type="predicted"/>
<sequence length="54" mass="6077">MQRVLIVERRLDLDVKEQRERLRSAGRKDGERHLKDGDGSGDADADCGHECGVK</sequence>
<accession>F8PIG7</accession>
<evidence type="ECO:0000313" key="2">
    <source>
        <dbReference type="EMBL" id="EGO05210.1"/>
    </source>
</evidence>
<feature type="region of interest" description="Disordered" evidence="1">
    <location>
        <begin position="21"/>
        <end position="54"/>
    </location>
</feature>
<feature type="non-terminal residue" evidence="2">
    <location>
        <position position="54"/>
    </location>
</feature>
<protein>
    <submittedName>
        <fullName evidence="2">Uncharacterized protein</fullName>
    </submittedName>
</protein>
<feature type="compositionally biased region" description="Basic and acidic residues" evidence="1">
    <location>
        <begin position="21"/>
        <end position="38"/>
    </location>
</feature>
<evidence type="ECO:0000256" key="1">
    <source>
        <dbReference type="SAM" id="MobiDB-lite"/>
    </source>
</evidence>
<reference evidence="3" key="1">
    <citation type="journal article" date="2011" name="Science">
        <title>The plant cell wall-decomposing machinery underlies the functional diversity of forest fungi.</title>
        <authorList>
            <person name="Eastwood D.C."/>
            <person name="Floudas D."/>
            <person name="Binder M."/>
            <person name="Majcherczyk A."/>
            <person name="Schneider P."/>
            <person name="Aerts A."/>
            <person name="Asiegbu F.O."/>
            <person name="Baker S.E."/>
            <person name="Barry K."/>
            <person name="Bendiksby M."/>
            <person name="Blumentritt M."/>
            <person name="Coutinho P.M."/>
            <person name="Cullen D."/>
            <person name="de Vries R.P."/>
            <person name="Gathman A."/>
            <person name="Goodell B."/>
            <person name="Henrissat B."/>
            <person name="Ihrmark K."/>
            <person name="Kauserud H."/>
            <person name="Kohler A."/>
            <person name="LaButti K."/>
            <person name="Lapidus A."/>
            <person name="Lavin J.L."/>
            <person name="Lee Y.-H."/>
            <person name="Lindquist E."/>
            <person name="Lilly W."/>
            <person name="Lucas S."/>
            <person name="Morin E."/>
            <person name="Murat C."/>
            <person name="Oguiza J.A."/>
            <person name="Park J."/>
            <person name="Pisabarro A.G."/>
            <person name="Riley R."/>
            <person name="Rosling A."/>
            <person name="Salamov A."/>
            <person name="Schmidt O."/>
            <person name="Schmutz J."/>
            <person name="Skrede I."/>
            <person name="Stenlid J."/>
            <person name="Wiebenga A."/>
            <person name="Xie X."/>
            <person name="Kuees U."/>
            <person name="Hibbett D.S."/>
            <person name="Hoffmeister D."/>
            <person name="Hoegberg N."/>
            <person name="Martin F."/>
            <person name="Grigoriev I.V."/>
            <person name="Watkinson S.C."/>
        </authorList>
    </citation>
    <scope>NUCLEOTIDE SEQUENCE [LARGE SCALE GENOMIC DNA]</scope>
    <source>
        <strain evidence="3">strain S7.3</strain>
    </source>
</reference>
<gene>
    <name evidence="2" type="ORF">SERLA73DRAFT_174216</name>
</gene>
<dbReference type="HOGENOM" id="CLU_3056238_0_0_1"/>
<organism evidence="3">
    <name type="scientific">Serpula lacrymans var. lacrymans (strain S7.3)</name>
    <name type="common">Dry rot fungus</name>
    <dbReference type="NCBI Taxonomy" id="936435"/>
    <lineage>
        <taxon>Eukaryota</taxon>
        <taxon>Fungi</taxon>
        <taxon>Dikarya</taxon>
        <taxon>Basidiomycota</taxon>
        <taxon>Agaricomycotina</taxon>
        <taxon>Agaricomycetes</taxon>
        <taxon>Agaricomycetidae</taxon>
        <taxon>Boletales</taxon>
        <taxon>Coniophorineae</taxon>
        <taxon>Serpulaceae</taxon>
        <taxon>Serpula</taxon>
    </lineage>
</organism>
<dbReference type="InParanoid" id="F8PIG7"/>
<name>F8PIG7_SERL3</name>
<dbReference type="AlphaFoldDB" id="F8PIG7"/>
<dbReference type="EMBL" id="GL945474">
    <property type="protein sequence ID" value="EGO05210.1"/>
    <property type="molecule type" value="Genomic_DNA"/>
</dbReference>
<keyword evidence="3" id="KW-1185">Reference proteome</keyword>